<sequence>MASAVDAPNGANVATEGDAVCAAGRTERDTAAAGSRRLAVISLRQAAAGPPRAWCSRVVGRVGEAAVKVLRMSELPVAEESHDVAEALLVLDGTLALEVRGELVTVRTGDLFMVPARTPHRVRPGSEGTLLIVENEPVA</sequence>
<dbReference type="GO" id="GO:0016853">
    <property type="term" value="F:isomerase activity"/>
    <property type="evidence" value="ECO:0007669"/>
    <property type="project" value="UniProtKB-KW"/>
</dbReference>
<proteinExistence type="predicted"/>
<protein>
    <submittedName>
        <fullName evidence="2">Mannose-6-phosphate isomerase-like protein (Cupin superfamily)</fullName>
    </submittedName>
</protein>
<keyword evidence="2" id="KW-0413">Isomerase</keyword>
<dbReference type="InterPro" id="IPR013096">
    <property type="entry name" value="Cupin_2"/>
</dbReference>
<dbReference type="Gene3D" id="2.60.120.10">
    <property type="entry name" value="Jelly Rolls"/>
    <property type="match status" value="1"/>
</dbReference>
<dbReference type="InterPro" id="IPR014710">
    <property type="entry name" value="RmlC-like_jellyroll"/>
</dbReference>
<gene>
    <name evidence="2" type="ORF">FHS42_006224</name>
</gene>
<feature type="domain" description="Cupin type-2" evidence="1">
    <location>
        <begin position="79"/>
        <end position="127"/>
    </location>
</feature>
<dbReference type="InterPro" id="IPR011051">
    <property type="entry name" value="RmlC_Cupin_sf"/>
</dbReference>
<dbReference type="Pfam" id="PF07883">
    <property type="entry name" value="Cupin_2"/>
    <property type="match status" value="1"/>
</dbReference>
<dbReference type="AlphaFoldDB" id="A0A7W9QH57"/>
<dbReference type="SUPFAM" id="SSF51182">
    <property type="entry name" value="RmlC-like cupins"/>
    <property type="match status" value="1"/>
</dbReference>
<reference evidence="2 3" key="1">
    <citation type="submission" date="2020-08" db="EMBL/GenBank/DDBJ databases">
        <title>Genomic Encyclopedia of Type Strains, Phase III (KMG-III): the genomes of soil and plant-associated and newly described type strains.</title>
        <authorList>
            <person name="Whitman W."/>
        </authorList>
    </citation>
    <scope>NUCLEOTIDE SEQUENCE [LARGE SCALE GENOMIC DNA]</scope>
    <source>
        <strain evidence="2 3">CECT 8305</strain>
    </source>
</reference>
<dbReference type="Proteomes" id="UP000588098">
    <property type="component" value="Unassembled WGS sequence"/>
</dbReference>
<evidence type="ECO:0000313" key="2">
    <source>
        <dbReference type="EMBL" id="MBB5939132.1"/>
    </source>
</evidence>
<dbReference type="EMBL" id="JACHJL010000021">
    <property type="protein sequence ID" value="MBB5939132.1"/>
    <property type="molecule type" value="Genomic_DNA"/>
</dbReference>
<dbReference type="RefSeq" id="WP_312867091.1">
    <property type="nucleotide sequence ID" value="NZ_JACHJL010000021.1"/>
</dbReference>
<organism evidence="2 3">
    <name type="scientific">Streptomyces zagrosensis</name>
    <dbReference type="NCBI Taxonomy" id="1042984"/>
    <lineage>
        <taxon>Bacteria</taxon>
        <taxon>Bacillati</taxon>
        <taxon>Actinomycetota</taxon>
        <taxon>Actinomycetes</taxon>
        <taxon>Kitasatosporales</taxon>
        <taxon>Streptomycetaceae</taxon>
        <taxon>Streptomyces</taxon>
    </lineage>
</organism>
<keyword evidence="3" id="KW-1185">Reference proteome</keyword>
<comment type="caution">
    <text evidence="2">The sequence shown here is derived from an EMBL/GenBank/DDBJ whole genome shotgun (WGS) entry which is preliminary data.</text>
</comment>
<accession>A0A7W9QH57</accession>
<evidence type="ECO:0000259" key="1">
    <source>
        <dbReference type="Pfam" id="PF07883"/>
    </source>
</evidence>
<name>A0A7W9QH57_9ACTN</name>
<evidence type="ECO:0000313" key="3">
    <source>
        <dbReference type="Proteomes" id="UP000588098"/>
    </source>
</evidence>